<name>A0ABS9QMA3_9HYPH</name>
<evidence type="ECO:0000256" key="3">
    <source>
        <dbReference type="ARBA" id="ARBA00023125"/>
    </source>
</evidence>
<keyword evidence="2" id="KW-0805">Transcription regulation</keyword>
<gene>
    <name evidence="6" type="ORF">L4923_26295</name>
</gene>
<feature type="domain" description="HTH lysR-type" evidence="5">
    <location>
        <begin position="3"/>
        <end position="60"/>
    </location>
</feature>
<evidence type="ECO:0000256" key="4">
    <source>
        <dbReference type="ARBA" id="ARBA00023163"/>
    </source>
</evidence>
<comment type="caution">
    <text evidence="6">The sequence shown here is derived from an EMBL/GenBank/DDBJ whole genome shotgun (WGS) entry which is preliminary data.</text>
</comment>
<dbReference type="EMBL" id="JAKREW010000046">
    <property type="protein sequence ID" value="MCG7508557.1"/>
    <property type="molecule type" value="Genomic_DNA"/>
</dbReference>
<dbReference type="Gene3D" id="1.10.10.10">
    <property type="entry name" value="Winged helix-like DNA-binding domain superfamily/Winged helix DNA-binding domain"/>
    <property type="match status" value="1"/>
</dbReference>
<evidence type="ECO:0000313" key="6">
    <source>
        <dbReference type="EMBL" id="MCG7508557.1"/>
    </source>
</evidence>
<accession>A0ABS9QMA3</accession>
<dbReference type="InterPro" id="IPR000847">
    <property type="entry name" value="LysR_HTH_N"/>
</dbReference>
<dbReference type="InterPro" id="IPR050950">
    <property type="entry name" value="HTH-type_LysR_regulators"/>
</dbReference>
<dbReference type="InterPro" id="IPR036390">
    <property type="entry name" value="WH_DNA-bd_sf"/>
</dbReference>
<dbReference type="Proteomes" id="UP001201701">
    <property type="component" value="Unassembled WGS sequence"/>
</dbReference>
<dbReference type="Gene3D" id="3.40.190.290">
    <property type="match status" value="1"/>
</dbReference>
<comment type="similarity">
    <text evidence="1">Belongs to the LysR transcriptional regulatory family.</text>
</comment>
<evidence type="ECO:0000256" key="1">
    <source>
        <dbReference type="ARBA" id="ARBA00009437"/>
    </source>
</evidence>
<dbReference type="InterPro" id="IPR036388">
    <property type="entry name" value="WH-like_DNA-bd_sf"/>
</dbReference>
<dbReference type="PANTHER" id="PTHR30419">
    <property type="entry name" value="HTH-TYPE TRANSCRIPTIONAL REGULATOR YBHD"/>
    <property type="match status" value="1"/>
</dbReference>
<evidence type="ECO:0000256" key="2">
    <source>
        <dbReference type="ARBA" id="ARBA00023015"/>
    </source>
</evidence>
<dbReference type="SUPFAM" id="SSF53850">
    <property type="entry name" value="Periplasmic binding protein-like II"/>
    <property type="match status" value="1"/>
</dbReference>
<organism evidence="6 7">
    <name type="scientific">Mesorhizobium retamae</name>
    <dbReference type="NCBI Taxonomy" id="2912854"/>
    <lineage>
        <taxon>Bacteria</taxon>
        <taxon>Pseudomonadati</taxon>
        <taxon>Pseudomonadota</taxon>
        <taxon>Alphaproteobacteria</taxon>
        <taxon>Hyphomicrobiales</taxon>
        <taxon>Phyllobacteriaceae</taxon>
        <taxon>Mesorhizobium</taxon>
    </lineage>
</organism>
<keyword evidence="4" id="KW-0804">Transcription</keyword>
<sequence>MKITIKQIQQFLAVAELGSFSRASKRMGTAQPALSQAIRDLEDELSVRLFDRTTRRVELTDAGREFQNSTTKVLEELEHAVEGVHMLAERRRGRLRIAAPPLLASVVLPQAIAEFQQSYPGIAVQLADVGTEQIVEAVRSGKADCGLGTFSPAEDGIERVALVRDSLMLFCDDRSIFANAATASWRDLADQPLITLTRDSGIRLLVEVGFETSEIALRPAFEVSQVTTALALVEAGLGVAVLPAYALAASRHRKVVGKPLVDPNIAREVAMIHATGRSVSPATQAFVGVVRRYAQRLIPRENS</sequence>
<evidence type="ECO:0000259" key="5">
    <source>
        <dbReference type="PROSITE" id="PS50931"/>
    </source>
</evidence>
<dbReference type="PROSITE" id="PS50931">
    <property type="entry name" value="HTH_LYSR"/>
    <property type="match status" value="1"/>
</dbReference>
<dbReference type="CDD" id="cd08440">
    <property type="entry name" value="PBP2_LTTR_like_4"/>
    <property type="match status" value="1"/>
</dbReference>
<dbReference type="PRINTS" id="PR00039">
    <property type="entry name" value="HTHLYSR"/>
</dbReference>
<evidence type="ECO:0000313" key="7">
    <source>
        <dbReference type="Proteomes" id="UP001201701"/>
    </source>
</evidence>
<proteinExistence type="inferred from homology"/>
<keyword evidence="7" id="KW-1185">Reference proteome</keyword>
<dbReference type="InterPro" id="IPR005119">
    <property type="entry name" value="LysR_subst-bd"/>
</dbReference>
<reference evidence="6 7" key="1">
    <citation type="submission" date="2022-02" db="EMBL/GenBank/DDBJ databases">
        <title>Draft genome sequence of Mezorhizobium retamae strain IRAMC:0171 isolated from Retama raetam nodules.</title>
        <authorList>
            <person name="Bengaied R."/>
            <person name="Sbissi I."/>
            <person name="Huber K."/>
            <person name="Ghodbane F."/>
            <person name="Nouioui I."/>
            <person name="Tarhouni M."/>
            <person name="Gtari M."/>
        </authorList>
    </citation>
    <scope>NUCLEOTIDE SEQUENCE [LARGE SCALE GENOMIC DNA]</scope>
    <source>
        <strain evidence="6 7">IRAMC:0171</strain>
    </source>
</reference>
<dbReference type="Pfam" id="PF00126">
    <property type="entry name" value="HTH_1"/>
    <property type="match status" value="1"/>
</dbReference>
<keyword evidence="3" id="KW-0238">DNA-binding</keyword>
<dbReference type="Pfam" id="PF03466">
    <property type="entry name" value="LysR_substrate"/>
    <property type="match status" value="1"/>
</dbReference>
<dbReference type="RefSeq" id="WP_239370069.1">
    <property type="nucleotide sequence ID" value="NZ_JAKREW010000046.1"/>
</dbReference>
<dbReference type="SUPFAM" id="SSF46785">
    <property type="entry name" value="Winged helix' DNA-binding domain"/>
    <property type="match status" value="1"/>
</dbReference>
<dbReference type="PANTHER" id="PTHR30419:SF8">
    <property type="entry name" value="NITROGEN ASSIMILATION TRANSCRIPTIONAL ACTIVATOR-RELATED"/>
    <property type="match status" value="1"/>
</dbReference>
<protein>
    <submittedName>
        <fullName evidence="6">LysR family transcriptional regulator</fullName>
    </submittedName>
</protein>